<name>V5HHV4_IXORI</name>
<evidence type="ECO:0008006" key="4">
    <source>
        <dbReference type="Google" id="ProtNLM"/>
    </source>
</evidence>
<protein>
    <recommendedName>
        <fullName evidence="4">Secreted protein</fullName>
    </recommendedName>
</protein>
<feature type="region of interest" description="Disordered" evidence="1">
    <location>
        <begin position="30"/>
        <end position="50"/>
    </location>
</feature>
<feature type="non-terminal residue" evidence="3">
    <location>
        <position position="1"/>
    </location>
</feature>
<organism evidence="3">
    <name type="scientific">Ixodes ricinus</name>
    <name type="common">Common tick</name>
    <name type="synonym">Acarus ricinus</name>
    <dbReference type="NCBI Taxonomy" id="34613"/>
    <lineage>
        <taxon>Eukaryota</taxon>
        <taxon>Metazoa</taxon>
        <taxon>Ecdysozoa</taxon>
        <taxon>Arthropoda</taxon>
        <taxon>Chelicerata</taxon>
        <taxon>Arachnida</taxon>
        <taxon>Acari</taxon>
        <taxon>Parasitiformes</taxon>
        <taxon>Ixodida</taxon>
        <taxon>Ixodoidea</taxon>
        <taxon>Ixodidae</taxon>
        <taxon>Ixodinae</taxon>
        <taxon>Ixodes</taxon>
    </lineage>
</organism>
<reference evidence="3" key="1">
    <citation type="journal article" date="2015" name="Sci. Rep.">
        <title>Tissue- and time-dependent transcription in Ixodes ricinus salivary glands and midguts when blood feeding on the vertebrate host.</title>
        <authorList>
            <person name="Kotsyfakis M."/>
            <person name="Schwarz A."/>
            <person name="Erhart J."/>
            <person name="Ribeiro J.M."/>
        </authorList>
    </citation>
    <scope>NUCLEOTIDE SEQUENCE</scope>
    <source>
        <tissue evidence="3">Salivary gland and midgut</tissue>
    </source>
</reference>
<dbReference type="AlphaFoldDB" id="V5HHV4"/>
<evidence type="ECO:0000313" key="3">
    <source>
        <dbReference type="EMBL" id="JAB73063.1"/>
    </source>
</evidence>
<feature type="compositionally biased region" description="Basic and acidic residues" evidence="1">
    <location>
        <begin position="38"/>
        <end position="50"/>
    </location>
</feature>
<evidence type="ECO:0000256" key="1">
    <source>
        <dbReference type="SAM" id="MobiDB-lite"/>
    </source>
</evidence>
<evidence type="ECO:0000256" key="2">
    <source>
        <dbReference type="SAM" id="SignalP"/>
    </source>
</evidence>
<dbReference type="EMBL" id="GANP01011405">
    <property type="protein sequence ID" value="JAB73063.1"/>
    <property type="molecule type" value="mRNA"/>
</dbReference>
<feature type="non-terminal residue" evidence="3">
    <location>
        <position position="160"/>
    </location>
</feature>
<feature type="compositionally biased region" description="Basic and acidic residues" evidence="1">
    <location>
        <begin position="97"/>
        <end position="138"/>
    </location>
</feature>
<feature type="chain" id="PRO_5004735679" description="Secreted protein" evidence="2">
    <location>
        <begin position="30"/>
        <end position="160"/>
    </location>
</feature>
<proteinExistence type="evidence at transcript level"/>
<feature type="signal peptide" evidence="2">
    <location>
        <begin position="1"/>
        <end position="29"/>
    </location>
</feature>
<feature type="region of interest" description="Disordered" evidence="1">
    <location>
        <begin position="97"/>
        <end position="160"/>
    </location>
</feature>
<feature type="compositionally biased region" description="Acidic residues" evidence="1">
    <location>
        <begin position="139"/>
        <end position="160"/>
    </location>
</feature>
<accession>V5HHV4</accession>
<keyword evidence="2" id="KW-0732">Signal</keyword>
<sequence length="160" mass="18424">PLGRPEVTMKIQAFLIVAVVAALLPIVKSDPEDNATEQEDRSCQKRDKDAEEVGNKIVESCNYYCEPVKGSGNYENKYYKEGTKCKYNSQLTSECRDKACQHPDSLKSTKDKGTNNQEQKERKENQEEKEKETQKEDEQKEDNEDQEEEEDVEGEYEDGE</sequence>